<protein>
    <submittedName>
        <fullName evidence="2">Uncharacterized protein</fullName>
    </submittedName>
</protein>
<comment type="caution">
    <text evidence="2">The sequence shown here is derived from an EMBL/GenBank/DDBJ whole genome shotgun (WGS) entry which is preliminary data.</text>
</comment>
<keyword evidence="1" id="KW-1133">Transmembrane helix</keyword>
<keyword evidence="1" id="KW-0812">Transmembrane</keyword>
<dbReference type="EMBL" id="AGUE01000048">
    <property type="protein sequence ID" value="EHL01610.1"/>
    <property type="molecule type" value="Genomic_DNA"/>
</dbReference>
<dbReference type="HOGENOM" id="CLU_185456_0_0_1"/>
<reference evidence="2 3" key="1">
    <citation type="journal article" date="2012" name="Eukaryot. Cell">
        <title>Genome sequence of the fungus Glarea lozoyensis: the first genome sequence of a species from the Helotiaceae family.</title>
        <authorList>
            <person name="Youssar L."/>
            <person name="Gruening B.A."/>
            <person name="Erxleben A."/>
            <person name="Guenther S."/>
            <person name="Huettel W."/>
        </authorList>
    </citation>
    <scope>NUCLEOTIDE SEQUENCE [LARGE SCALE GENOMIC DNA]</scope>
    <source>
        <strain evidence="3">ATCC 74030 / MF5533</strain>
    </source>
</reference>
<name>H0EIN9_GLAL7</name>
<dbReference type="Proteomes" id="UP000005446">
    <property type="component" value="Unassembled WGS sequence"/>
</dbReference>
<keyword evidence="3" id="KW-1185">Reference proteome</keyword>
<keyword evidence="1" id="KW-0472">Membrane</keyword>
<gene>
    <name evidence="2" type="ORF">M7I_2399</name>
</gene>
<organism evidence="2 3">
    <name type="scientific">Glarea lozoyensis (strain ATCC 74030 / MF5533)</name>
    <dbReference type="NCBI Taxonomy" id="1104152"/>
    <lineage>
        <taxon>Eukaryota</taxon>
        <taxon>Fungi</taxon>
        <taxon>Dikarya</taxon>
        <taxon>Ascomycota</taxon>
        <taxon>Pezizomycotina</taxon>
        <taxon>Leotiomycetes</taxon>
        <taxon>Helotiales</taxon>
        <taxon>Helotiaceae</taxon>
        <taxon>Glarea</taxon>
    </lineage>
</organism>
<feature type="transmembrane region" description="Helical" evidence="1">
    <location>
        <begin position="13"/>
        <end position="30"/>
    </location>
</feature>
<sequence length="94" mass="10765">MTWFETFDKALDIIETVITSMTLVVLQYIVDEKKAKNQQKRAAIADAAAKAAEERRLRGEEDAKFQLLAFILKPRIEKASQTIYPKSYRKSITA</sequence>
<proteinExistence type="predicted"/>
<evidence type="ECO:0000313" key="3">
    <source>
        <dbReference type="Proteomes" id="UP000005446"/>
    </source>
</evidence>
<dbReference type="InParanoid" id="H0EIN9"/>
<evidence type="ECO:0000256" key="1">
    <source>
        <dbReference type="SAM" id="Phobius"/>
    </source>
</evidence>
<dbReference type="OrthoDB" id="10444814at2759"/>
<accession>H0EIN9</accession>
<evidence type="ECO:0000313" key="2">
    <source>
        <dbReference type="EMBL" id="EHL01610.1"/>
    </source>
</evidence>
<dbReference type="AlphaFoldDB" id="H0EIN9"/>